<evidence type="ECO:0000313" key="2">
    <source>
        <dbReference type="EMBL" id="ABO97223.1"/>
    </source>
</evidence>
<reference evidence="2 3" key="1">
    <citation type="journal article" date="2007" name="Proc. Natl. Acad. Sci. U.S.A.">
        <title>The tiny eukaryote Ostreococcus provides genomic insights into the paradox of plankton speciation.</title>
        <authorList>
            <person name="Palenik B."/>
            <person name="Grimwood J."/>
            <person name="Aerts A."/>
            <person name="Rouze P."/>
            <person name="Salamov A."/>
            <person name="Putnam N."/>
            <person name="Dupont C."/>
            <person name="Jorgensen R."/>
            <person name="Derelle E."/>
            <person name="Rombauts S."/>
            <person name="Zhou K."/>
            <person name="Otillar R."/>
            <person name="Merchant S.S."/>
            <person name="Podell S."/>
            <person name="Gaasterland T."/>
            <person name="Napoli C."/>
            <person name="Gendler K."/>
            <person name="Manuell A."/>
            <person name="Tai V."/>
            <person name="Vallon O."/>
            <person name="Piganeau G."/>
            <person name="Jancek S."/>
            <person name="Heijde M."/>
            <person name="Jabbari K."/>
            <person name="Bowler C."/>
            <person name="Lohr M."/>
            <person name="Robbens S."/>
            <person name="Werner G."/>
            <person name="Dubchak I."/>
            <person name="Pazour G.J."/>
            <person name="Ren Q."/>
            <person name="Paulsen I."/>
            <person name="Delwiche C."/>
            <person name="Schmutz J."/>
            <person name="Rokhsar D."/>
            <person name="Van de Peer Y."/>
            <person name="Moreau H."/>
            <person name="Grigoriev I.V."/>
        </authorList>
    </citation>
    <scope>NUCLEOTIDE SEQUENCE [LARGE SCALE GENOMIC DNA]</scope>
    <source>
        <strain evidence="2 3">CCE9901</strain>
    </source>
</reference>
<dbReference type="Proteomes" id="UP000001568">
    <property type="component" value="Chromosome 7"/>
</dbReference>
<feature type="region of interest" description="Disordered" evidence="1">
    <location>
        <begin position="27"/>
        <end position="164"/>
    </location>
</feature>
<feature type="compositionally biased region" description="Polar residues" evidence="1">
    <location>
        <begin position="59"/>
        <end position="78"/>
    </location>
</feature>
<feature type="compositionally biased region" description="Polar residues" evidence="1">
    <location>
        <begin position="263"/>
        <end position="274"/>
    </location>
</feature>
<accession>A4S083</accession>
<dbReference type="RefSeq" id="XP_001418930.1">
    <property type="nucleotide sequence ID" value="XM_001418893.1"/>
</dbReference>
<organism evidence="2 3">
    <name type="scientific">Ostreococcus lucimarinus (strain CCE9901)</name>
    <dbReference type="NCBI Taxonomy" id="436017"/>
    <lineage>
        <taxon>Eukaryota</taxon>
        <taxon>Viridiplantae</taxon>
        <taxon>Chlorophyta</taxon>
        <taxon>Mamiellophyceae</taxon>
        <taxon>Mamiellales</taxon>
        <taxon>Bathycoccaceae</taxon>
        <taxon>Ostreococcus</taxon>
    </lineage>
</organism>
<feature type="region of interest" description="Disordered" evidence="1">
    <location>
        <begin position="246"/>
        <end position="274"/>
    </location>
</feature>
<gene>
    <name evidence="2" type="ORF">OSTLU_16147</name>
</gene>
<feature type="compositionally biased region" description="Low complexity" evidence="1">
    <location>
        <begin position="103"/>
        <end position="118"/>
    </location>
</feature>
<dbReference type="OrthoDB" id="10440400at2759"/>
<dbReference type="STRING" id="436017.A4S083"/>
<protein>
    <submittedName>
        <fullName evidence="2">Uncharacterized protein</fullName>
    </submittedName>
</protein>
<evidence type="ECO:0000313" key="3">
    <source>
        <dbReference type="Proteomes" id="UP000001568"/>
    </source>
</evidence>
<proteinExistence type="predicted"/>
<dbReference type="AlphaFoldDB" id="A4S083"/>
<dbReference type="GeneID" id="5002684"/>
<dbReference type="KEGG" id="olu:OSTLU_16147"/>
<name>A4S083_OSTLU</name>
<evidence type="ECO:0000256" key="1">
    <source>
        <dbReference type="SAM" id="MobiDB-lite"/>
    </source>
</evidence>
<dbReference type="EMBL" id="CP000587">
    <property type="protein sequence ID" value="ABO97223.1"/>
    <property type="molecule type" value="Genomic_DNA"/>
</dbReference>
<dbReference type="Gramene" id="ABO97223">
    <property type="protein sequence ID" value="ABO97223"/>
    <property type="gene ID" value="OSTLU_16147"/>
</dbReference>
<dbReference type="HOGENOM" id="CLU_1017039_0_0_1"/>
<sequence>MEQALCAAPSARGITVADLEVVRECAGSPGPLKRFVPETSSPSDIMMNTPPHLRGGEMTSGSKRSIEDSPSYTLSPQSALKPPSFGDGQLGSSYGDGRDKSVSPRSASSPPVAVYSYATSAGSARGGNGAFAGRPPRGDRATFKPGSLPHPRSGTSFGNRADAKQAQPAIKFTGAAFRSARDEYLDRVFGFLFKEVGDGEWMAIKSKTGVSGRCRKPVTMPETYLEFFDSHRDKFEINAERTKVRLRNQRTRSDSGDSDDTNVESLSDSLKATL</sequence>
<keyword evidence="3" id="KW-1185">Reference proteome</keyword>